<evidence type="ECO:0000313" key="2">
    <source>
        <dbReference type="Proteomes" id="UP000319449"/>
    </source>
</evidence>
<dbReference type="OrthoDB" id="13157at2"/>
<dbReference type="InterPro" id="IPR007463">
    <property type="entry name" value="DUF507"/>
</dbReference>
<protein>
    <submittedName>
        <fullName evidence="1">Uncharacterized protein DUF507</fullName>
    </submittedName>
</protein>
<dbReference type="Pfam" id="PF04368">
    <property type="entry name" value="DUF507"/>
    <property type="match status" value="1"/>
</dbReference>
<name>A0A562VLW9_9BACT</name>
<sequence>MHISEDRISHLAHRVMEKLWRDDLADFSDEPRALNRVKDSITAFFAVSEEIDEAVRKKLASYSQAKVPGSREWEILYRKFYQEEAAKRKW</sequence>
<dbReference type="Proteomes" id="UP000319449">
    <property type="component" value="Unassembled WGS sequence"/>
</dbReference>
<comment type="caution">
    <text evidence="1">The sequence shown here is derived from an EMBL/GenBank/DDBJ whole genome shotgun (WGS) entry which is preliminary data.</text>
</comment>
<dbReference type="AlphaFoldDB" id="A0A562VLW9"/>
<reference evidence="1 2" key="1">
    <citation type="submission" date="2019-07" db="EMBL/GenBank/DDBJ databases">
        <title>Genomic Encyclopedia of Archaeal and Bacterial Type Strains, Phase II (KMG-II): from individual species to whole genera.</title>
        <authorList>
            <person name="Goeker M."/>
        </authorList>
    </citation>
    <scope>NUCLEOTIDE SEQUENCE [LARGE SCALE GENOMIC DNA]</scope>
    <source>
        <strain evidence="1 2">ATCC BAA-1139</strain>
    </source>
</reference>
<organism evidence="1 2">
    <name type="scientific">Geobacter argillaceus</name>
    <dbReference type="NCBI Taxonomy" id="345631"/>
    <lineage>
        <taxon>Bacteria</taxon>
        <taxon>Pseudomonadati</taxon>
        <taxon>Thermodesulfobacteriota</taxon>
        <taxon>Desulfuromonadia</taxon>
        <taxon>Geobacterales</taxon>
        <taxon>Geobacteraceae</taxon>
        <taxon>Geobacter</taxon>
    </lineage>
</organism>
<dbReference type="RefSeq" id="WP_145022531.1">
    <property type="nucleotide sequence ID" value="NZ_VLLN01000012.1"/>
</dbReference>
<accession>A0A562VLW9</accession>
<evidence type="ECO:0000313" key="1">
    <source>
        <dbReference type="EMBL" id="TWJ18956.1"/>
    </source>
</evidence>
<dbReference type="EMBL" id="VLLN01000012">
    <property type="protein sequence ID" value="TWJ18956.1"/>
    <property type="molecule type" value="Genomic_DNA"/>
</dbReference>
<keyword evidence="2" id="KW-1185">Reference proteome</keyword>
<gene>
    <name evidence="1" type="ORF">JN12_02173</name>
</gene>
<proteinExistence type="predicted"/>